<sequence length="301" mass="32337">MSNTQKLIAVVGATGQQGGAVVRALQASGQFKVRALTRNPATHPKLGDEVVLADFNRPETLKAAFSGAHGVFLVTNSWEAGTDEPRQARAAVNAAKEAGVQHFIWSTLPDVETISRGKINVPHFTDKAKVERIVSEAGFAHHTFVIAPFYYQNLLGVMGPQKQADGTAGWALPLDPERRVIHMGDITELGRIVAGAFARPELAGHGEHLPLVGDFLSFNEIIATLNRQGNNFSFKQVPREVFAGWFPGAEGIAAMLAYFEAHTYLGSDSRDAIALANKVAGQQPTEFAAWAKANFAPPTAT</sequence>
<evidence type="ECO:0000259" key="3">
    <source>
        <dbReference type="Pfam" id="PF05368"/>
    </source>
</evidence>
<evidence type="ECO:0000256" key="2">
    <source>
        <dbReference type="ARBA" id="ARBA00022857"/>
    </source>
</evidence>
<name>A0A5B0GR34_9BURK</name>
<accession>A0A5B0GR34</accession>
<comment type="caution">
    <text evidence="4">The sequence shown here is derived from an EMBL/GenBank/DDBJ whole genome shotgun (WGS) entry which is preliminary data.</text>
</comment>
<dbReference type="AlphaFoldDB" id="A0A5B0GR34"/>
<evidence type="ECO:0000313" key="4">
    <source>
        <dbReference type="EMBL" id="KAA1005345.1"/>
    </source>
</evidence>
<reference evidence="4 5" key="1">
    <citation type="submission" date="2019-08" db="EMBL/GenBank/DDBJ databases">
        <title>Paraburkholderia sp. DCY113.</title>
        <authorList>
            <person name="Kang J."/>
        </authorList>
    </citation>
    <scope>NUCLEOTIDE SEQUENCE [LARGE SCALE GENOMIC DNA]</scope>
    <source>
        <strain evidence="4 5">DCY113</strain>
    </source>
</reference>
<dbReference type="InterPro" id="IPR036291">
    <property type="entry name" value="NAD(P)-bd_dom_sf"/>
</dbReference>
<dbReference type="Proteomes" id="UP000325273">
    <property type="component" value="Unassembled WGS sequence"/>
</dbReference>
<dbReference type="Pfam" id="PF05368">
    <property type="entry name" value="NmrA"/>
    <property type="match status" value="1"/>
</dbReference>
<dbReference type="EMBL" id="VTUZ01000023">
    <property type="protein sequence ID" value="KAA1005345.1"/>
    <property type="molecule type" value="Genomic_DNA"/>
</dbReference>
<keyword evidence="2" id="KW-0521">NADP</keyword>
<keyword evidence="5" id="KW-1185">Reference proteome</keyword>
<dbReference type="Gene3D" id="3.90.25.10">
    <property type="entry name" value="UDP-galactose 4-epimerase, domain 1"/>
    <property type="match status" value="1"/>
</dbReference>
<organism evidence="4 5">
    <name type="scientific">Paraburkholderia panacisoli</name>
    <dbReference type="NCBI Taxonomy" id="2603818"/>
    <lineage>
        <taxon>Bacteria</taxon>
        <taxon>Pseudomonadati</taxon>
        <taxon>Pseudomonadota</taxon>
        <taxon>Betaproteobacteria</taxon>
        <taxon>Burkholderiales</taxon>
        <taxon>Burkholderiaceae</taxon>
        <taxon>Paraburkholderia</taxon>
    </lineage>
</organism>
<dbReference type="CDD" id="cd05251">
    <property type="entry name" value="NmrA_like_SDR_a"/>
    <property type="match status" value="1"/>
</dbReference>
<dbReference type="RefSeq" id="WP_149673291.1">
    <property type="nucleotide sequence ID" value="NZ_VTUZ01000023.1"/>
</dbReference>
<comment type="similarity">
    <text evidence="1">Belongs to the NmrA-type oxidoreductase family.</text>
</comment>
<evidence type="ECO:0000313" key="5">
    <source>
        <dbReference type="Proteomes" id="UP000325273"/>
    </source>
</evidence>
<dbReference type="InterPro" id="IPR008030">
    <property type="entry name" value="NmrA-like"/>
</dbReference>
<feature type="domain" description="NmrA-like" evidence="3">
    <location>
        <begin position="5"/>
        <end position="268"/>
    </location>
</feature>
<dbReference type="PANTHER" id="PTHR42748:SF7">
    <property type="entry name" value="NMRA LIKE REDOX SENSOR 1-RELATED"/>
    <property type="match status" value="1"/>
</dbReference>
<gene>
    <name evidence="4" type="ORF">FVF58_29435</name>
</gene>
<dbReference type="InterPro" id="IPR051164">
    <property type="entry name" value="NmrA-like_oxidored"/>
</dbReference>
<dbReference type="PANTHER" id="PTHR42748">
    <property type="entry name" value="NITROGEN METABOLITE REPRESSION PROTEIN NMRA FAMILY MEMBER"/>
    <property type="match status" value="1"/>
</dbReference>
<protein>
    <submittedName>
        <fullName evidence="4">NmrA/HSCARG family protein</fullName>
    </submittedName>
</protein>
<dbReference type="SUPFAM" id="SSF51735">
    <property type="entry name" value="NAD(P)-binding Rossmann-fold domains"/>
    <property type="match status" value="1"/>
</dbReference>
<proteinExistence type="inferred from homology"/>
<evidence type="ECO:0000256" key="1">
    <source>
        <dbReference type="ARBA" id="ARBA00006328"/>
    </source>
</evidence>
<dbReference type="Gene3D" id="3.40.50.720">
    <property type="entry name" value="NAD(P)-binding Rossmann-like Domain"/>
    <property type="match status" value="1"/>
</dbReference>